<dbReference type="InterPro" id="IPR054464">
    <property type="entry name" value="ULD_fung"/>
</dbReference>
<keyword evidence="1" id="KW-0863">Zinc-finger</keyword>
<evidence type="ECO:0000256" key="1">
    <source>
        <dbReference type="PROSITE-ProRule" id="PRU00042"/>
    </source>
</evidence>
<dbReference type="AlphaFoldDB" id="A0A166WFX7"/>
<dbReference type="STRING" id="436010.A0A166WFX7"/>
<gene>
    <name evidence="3" type="ORF">FIBSPDRAFT_204293</name>
</gene>
<dbReference type="PROSITE" id="PS50157">
    <property type="entry name" value="ZINC_FINGER_C2H2_2"/>
    <property type="match status" value="2"/>
</dbReference>
<dbReference type="EMBL" id="KV417481">
    <property type="protein sequence ID" value="KZP33717.1"/>
    <property type="molecule type" value="Genomic_DNA"/>
</dbReference>
<dbReference type="InterPro" id="IPR013087">
    <property type="entry name" value="Znf_C2H2_type"/>
</dbReference>
<dbReference type="OrthoDB" id="5429838at2759"/>
<evidence type="ECO:0000259" key="2">
    <source>
        <dbReference type="PROSITE" id="PS50157"/>
    </source>
</evidence>
<keyword evidence="4" id="KW-1185">Reference proteome</keyword>
<keyword evidence="1" id="KW-0479">Metal-binding</keyword>
<evidence type="ECO:0000313" key="4">
    <source>
        <dbReference type="Proteomes" id="UP000076532"/>
    </source>
</evidence>
<proteinExistence type="predicted"/>
<keyword evidence="1" id="KW-0862">Zinc</keyword>
<dbReference type="Proteomes" id="UP000076532">
    <property type="component" value="Unassembled WGS sequence"/>
</dbReference>
<reference evidence="3 4" key="1">
    <citation type="journal article" date="2016" name="Mol. Biol. Evol.">
        <title>Comparative Genomics of Early-Diverging Mushroom-Forming Fungi Provides Insights into the Origins of Lignocellulose Decay Capabilities.</title>
        <authorList>
            <person name="Nagy L.G."/>
            <person name="Riley R."/>
            <person name="Tritt A."/>
            <person name="Adam C."/>
            <person name="Daum C."/>
            <person name="Floudas D."/>
            <person name="Sun H."/>
            <person name="Yadav J.S."/>
            <person name="Pangilinan J."/>
            <person name="Larsson K.H."/>
            <person name="Matsuura K."/>
            <person name="Barry K."/>
            <person name="Labutti K."/>
            <person name="Kuo R."/>
            <person name="Ohm R.A."/>
            <person name="Bhattacharya S.S."/>
            <person name="Shirouzu T."/>
            <person name="Yoshinaga Y."/>
            <person name="Martin F.M."/>
            <person name="Grigoriev I.V."/>
            <person name="Hibbett D.S."/>
        </authorList>
    </citation>
    <scope>NUCLEOTIDE SEQUENCE [LARGE SCALE GENOMIC DNA]</scope>
    <source>
        <strain evidence="3 4">CBS 109695</strain>
    </source>
</reference>
<sequence length="504" mass="56403">MATIFRISTSTSTSCLDGPLLRQWTKYSNTYTWHLITTIYVAVDPFYNSAIRSIDRVHVTISIVQTMMANPRLCSSEDLPEILASLERVLALMELALRAYRHTDLLHSLSSAVSIGAEECRRLLNDLIRNLIDSRHGLSNSVLYSIRRYLWEKIGWQDSALSALDSKLRKSHSSFAACLLALGRAAWPELGRGQGQETLDKLAEFYVQLEQESTSLRHIKVDAIIVQDHLGRNLHVPMIFCASSQDFHIVITGFCRGLAGDGLIRQGNYRILDSENDQIIDPEEFASMLQPGMAVDMSIVVHEQTEERQGSEGYSCPRCQHVNSRYTGWVTCGKCNGLFNISPEEVSIVSSNTEQYVGTDPIPNERLLFRKISIFQVAARRAHHLNLSGDGLILPPLPTVLPRSHSSGSISSSGHQYTSLSCIQHGVATPVMLAAAEKRRKNPVKYQCLHCHALFIAENSRKRHIASHLGEKRFTCSNPGCGQLFSNDDDCKRHEMKSKKHATM</sequence>
<protein>
    <recommendedName>
        <fullName evidence="2">C2H2-type domain-containing protein</fullName>
    </recommendedName>
</protein>
<dbReference type="GO" id="GO:0008270">
    <property type="term" value="F:zinc ion binding"/>
    <property type="evidence" value="ECO:0007669"/>
    <property type="project" value="UniProtKB-KW"/>
</dbReference>
<feature type="domain" description="C2H2-type" evidence="2">
    <location>
        <begin position="446"/>
        <end position="473"/>
    </location>
</feature>
<dbReference type="SMART" id="SM00355">
    <property type="entry name" value="ZnF_C2H2"/>
    <property type="match status" value="2"/>
</dbReference>
<accession>A0A166WFX7</accession>
<dbReference type="Pfam" id="PF22893">
    <property type="entry name" value="ULD_2"/>
    <property type="match status" value="1"/>
</dbReference>
<feature type="domain" description="C2H2-type" evidence="2">
    <location>
        <begin position="474"/>
        <end position="504"/>
    </location>
</feature>
<evidence type="ECO:0000313" key="3">
    <source>
        <dbReference type="EMBL" id="KZP33717.1"/>
    </source>
</evidence>
<dbReference type="SUPFAM" id="SSF57667">
    <property type="entry name" value="beta-beta-alpha zinc fingers"/>
    <property type="match status" value="1"/>
</dbReference>
<dbReference type="PROSITE" id="PS00028">
    <property type="entry name" value="ZINC_FINGER_C2H2_1"/>
    <property type="match status" value="1"/>
</dbReference>
<dbReference type="InterPro" id="IPR036236">
    <property type="entry name" value="Znf_C2H2_sf"/>
</dbReference>
<name>A0A166WFX7_9AGAM</name>
<organism evidence="3 4">
    <name type="scientific">Athelia psychrophila</name>
    <dbReference type="NCBI Taxonomy" id="1759441"/>
    <lineage>
        <taxon>Eukaryota</taxon>
        <taxon>Fungi</taxon>
        <taxon>Dikarya</taxon>
        <taxon>Basidiomycota</taxon>
        <taxon>Agaricomycotina</taxon>
        <taxon>Agaricomycetes</taxon>
        <taxon>Agaricomycetidae</taxon>
        <taxon>Atheliales</taxon>
        <taxon>Atheliaceae</taxon>
        <taxon>Athelia</taxon>
    </lineage>
</organism>
<dbReference type="Gene3D" id="3.30.160.60">
    <property type="entry name" value="Classic Zinc Finger"/>
    <property type="match status" value="1"/>
</dbReference>